<organism evidence="1 2">
    <name type="scientific">Gigaspora rosea</name>
    <dbReference type="NCBI Taxonomy" id="44941"/>
    <lineage>
        <taxon>Eukaryota</taxon>
        <taxon>Fungi</taxon>
        <taxon>Fungi incertae sedis</taxon>
        <taxon>Mucoromycota</taxon>
        <taxon>Glomeromycotina</taxon>
        <taxon>Glomeromycetes</taxon>
        <taxon>Diversisporales</taxon>
        <taxon>Gigasporaceae</taxon>
        <taxon>Gigaspora</taxon>
    </lineage>
</organism>
<accession>A0A397URE0</accession>
<proteinExistence type="predicted"/>
<sequence>MNDNELQSIYQHVVQPTNDQNENKIIRRQKLISIVEHLPDYELKSAIHLFDTTRYSKGLNKGSLLSPFLQNKALSFINLLLYKSGQNSDSLTQRTLSQHKRKQSQHILKVRAAARRPLLADSQSLKASILALIMKTKRQYTTQFISMTTQVLQINQMSFQSTVQATQSILGFLTGEDLPITHQAITNWNKEISNLHINQVLSQSRLSNFFTIGMMEVTFGKLSNASGFSQKEHSANLLYLAWDLHDGYDKSDKDKPMGVRSDYIRVLYEERFKYELTKYQQPIWSRWLYELVCAKQYLERRNIHIQFAEWFLSLKLLVRFGKQFYEPIVKFLTGYDPELKISIQNSLSINLPPGRHAHQMPDFIVRKTIKLRNIVEDPYLFFEKELLENINLLEDHQLNELILDLEHGTKKALELHQKWLDCWLHLPLSICHLGGKYGREFA</sequence>
<evidence type="ECO:0000313" key="1">
    <source>
        <dbReference type="EMBL" id="RIB11928.1"/>
    </source>
</evidence>
<reference evidence="1 2" key="1">
    <citation type="submission" date="2018-06" db="EMBL/GenBank/DDBJ databases">
        <title>Comparative genomics reveals the genomic features of Rhizophagus irregularis, R. cerebriforme, R. diaphanum and Gigaspora rosea, and their symbiotic lifestyle signature.</title>
        <authorList>
            <person name="Morin E."/>
            <person name="San Clemente H."/>
            <person name="Chen E.C.H."/>
            <person name="De La Providencia I."/>
            <person name="Hainaut M."/>
            <person name="Kuo A."/>
            <person name="Kohler A."/>
            <person name="Murat C."/>
            <person name="Tang N."/>
            <person name="Roy S."/>
            <person name="Loubradou J."/>
            <person name="Henrissat B."/>
            <person name="Grigoriev I.V."/>
            <person name="Corradi N."/>
            <person name="Roux C."/>
            <person name="Martin F.M."/>
        </authorList>
    </citation>
    <scope>NUCLEOTIDE SEQUENCE [LARGE SCALE GENOMIC DNA]</scope>
    <source>
        <strain evidence="1 2">DAOM 194757</strain>
    </source>
</reference>
<name>A0A397URE0_9GLOM</name>
<evidence type="ECO:0000313" key="2">
    <source>
        <dbReference type="Proteomes" id="UP000266673"/>
    </source>
</evidence>
<dbReference type="Proteomes" id="UP000266673">
    <property type="component" value="Unassembled WGS sequence"/>
</dbReference>
<comment type="caution">
    <text evidence="1">The sequence shown here is derived from an EMBL/GenBank/DDBJ whole genome shotgun (WGS) entry which is preliminary data.</text>
</comment>
<gene>
    <name evidence="1" type="ORF">C2G38_2202146</name>
</gene>
<protein>
    <submittedName>
        <fullName evidence="1">Uncharacterized protein</fullName>
    </submittedName>
</protein>
<keyword evidence="2" id="KW-1185">Reference proteome</keyword>
<dbReference type="EMBL" id="QKWP01001081">
    <property type="protein sequence ID" value="RIB11928.1"/>
    <property type="molecule type" value="Genomic_DNA"/>
</dbReference>
<dbReference type="AlphaFoldDB" id="A0A397URE0"/>